<evidence type="ECO:0000313" key="2">
    <source>
        <dbReference type="EMBL" id="SDG56605.1"/>
    </source>
</evidence>
<feature type="chain" id="PRO_5011609068" description="MORN repeat protein" evidence="1">
    <location>
        <begin position="32"/>
        <end position="127"/>
    </location>
</feature>
<organism evidence="2 3">
    <name type="scientific">Onishia taeanensis</name>
    <dbReference type="NCBI Taxonomy" id="284577"/>
    <lineage>
        <taxon>Bacteria</taxon>
        <taxon>Pseudomonadati</taxon>
        <taxon>Pseudomonadota</taxon>
        <taxon>Gammaproteobacteria</taxon>
        <taxon>Oceanospirillales</taxon>
        <taxon>Halomonadaceae</taxon>
        <taxon>Onishia</taxon>
    </lineage>
</organism>
<proteinExistence type="predicted"/>
<evidence type="ECO:0000313" key="3">
    <source>
        <dbReference type="Proteomes" id="UP000198641"/>
    </source>
</evidence>
<dbReference type="Proteomes" id="UP000198641">
    <property type="component" value="Unassembled WGS sequence"/>
</dbReference>
<dbReference type="OrthoDB" id="6371473at2"/>
<name>A0A1G7V9Q2_9GAMM</name>
<reference evidence="2 3" key="1">
    <citation type="submission" date="2016-10" db="EMBL/GenBank/DDBJ databases">
        <authorList>
            <person name="de Groot N.N."/>
        </authorList>
    </citation>
    <scope>NUCLEOTIDE SEQUENCE [LARGE SCALE GENOMIC DNA]</scope>
    <source>
        <strain evidence="2 3">BH539</strain>
    </source>
</reference>
<gene>
    <name evidence="2" type="ORF">SAMN05216571_12032</name>
</gene>
<keyword evidence="1" id="KW-0732">Signal</keyword>
<dbReference type="EMBL" id="FNCI01000020">
    <property type="protein sequence ID" value="SDG56605.1"/>
    <property type="molecule type" value="Genomic_DNA"/>
</dbReference>
<accession>A0A1G7V9Q2</accession>
<sequence>MHTIPLRAPILTTLSAVLLSAAMLTSASAAADTKLSGEAIASAVSGHSYQGSMSAPGSAFNEYYAPDGTIHGEGYTGNWTTREGEMCFDYGEDTTCYQVSIDGPSMVLRQDGTIKGNGMLIEGNTVN</sequence>
<protein>
    <recommendedName>
        <fullName evidence="4">MORN repeat protein</fullName>
    </recommendedName>
</protein>
<dbReference type="RefSeq" id="WP_139172666.1">
    <property type="nucleotide sequence ID" value="NZ_FNCI01000020.1"/>
</dbReference>
<evidence type="ECO:0008006" key="4">
    <source>
        <dbReference type="Google" id="ProtNLM"/>
    </source>
</evidence>
<keyword evidence="3" id="KW-1185">Reference proteome</keyword>
<dbReference type="AlphaFoldDB" id="A0A1G7V9Q2"/>
<feature type="signal peptide" evidence="1">
    <location>
        <begin position="1"/>
        <end position="31"/>
    </location>
</feature>
<evidence type="ECO:0000256" key="1">
    <source>
        <dbReference type="SAM" id="SignalP"/>
    </source>
</evidence>